<name>A0A0B7NGU1_9FUNG</name>
<reference evidence="1 2" key="1">
    <citation type="submission" date="2014-09" db="EMBL/GenBank/DDBJ databases">
        <authorList>
            <person name="Ellenberger Sabrina"/>
        </authorList>
    </citation>
    <scope>NUCLEOTIDE SEQUENCE [LARGE SCALE GENOMIC DNA]</scope>
    <source>
        <strain evidence="1 2">CBS 412.66</strain>
    </source>
</reference>
<dbReference type="AlphaFoldDB" id="A0A0B7NGU1"/>
<dbReference type="OrthoDB" id="2221424at2759"/>
<gene>
    <name evidence="1" type="primary">PARPA_08299.1 scaffold 32756</name>
</gene>
<protein>
    <submittedName>
        <fullName evidence="1">Uncharacterized protein</fullName>
    </submittedName>
</protein>
<accession>A0A0B7NGU1</accession>
<sequence length="859" mass="99358">MNVENIRNYPSHFVIDESNLYVRDLFPKYFEIQEKKENQRTEEEVSNLCKITKFFKDIAHELTQYDEVNLDNCQIIFIVPIVWHNGEQHKDLLRLLFSEAGWVAPGDHKNRLISMPFLDCYVNFLKSTTNSKYRRDFKRERKYLLYSLVPNHQTGGTILNLTCFQMQNAKELSAISSKLATGELLLTPTVLQAERIDLPDFKDMIQKIIADKPSDYMAAAEMKKDHFPNYKSKISETVHHVCDIISYKAKELFGGYNYDTEAISLLSEEITNQLPVIYQHIVSLLKLQERKIKGPSITLSHDDMSWAKKLCLKELNLDNLVAEICNMPQIESLLTDVHNIALNIFYRFNPVKDAPDGIHEIILYDGANAFQKGGNQTFYKQIIRGFLINADVVESQNDFHYHVLGGRDISMGAMRKPFTMVEIANSFQAPVILNSGRLNNDIQAQMQNTDTKLLPPNSFYLHAHVAEDSVHYILNKVIETPVAGGISKKSTFTVKEKVIPMDNISDFACDCLLNYFQEFESNDDQCHDAVLQKCCRHQLEDGLTKEVYDHFAYNLARLVKTLMSHQNMLSEPKIDIYQTIHVNSNCGCTIHLAYRIIQEIGLKPAIANFATTIASSLADNNMFGRFYVTCLIVTGFCETNDTLYQHYYNKLIREQVRKLKKGLNVLFGFAELKRTCVSLENWDMSITQVLKSGRYSQISSTTYIIKFIMYDELRQIYQYDGQSCQKPYRQIIEKSDVIAYFVLLNRGEILDQDGMYKTFITRNGLINKINSCPNEKDYHNETKSYYHHRVASISPLFENYEFPLRIHIIPDSNNSTIRFEFSSIEFAFGEGRYERNYQQSYKGAFKINERLTLQRYPAA</sequence>
<keyword evidence="2" id="KW-1185">Reference proteome</keyword>
<evidence type="ECO:0000313" key="2">
    <source>
        <dbReference type="Proteomes" id="UP000054107"/>
    </source>
</evidence>
<dbReference type="Proteomes" id="UP000054107">
    <property type="component" value="Unassembled WGS sequence"/>
</dbReference>
<dbReference type="EMBL" id="LN731032">
    <property type="protein sequence ID" value="CEP14136.1"/>
    <property type="molecule type" value="Genomic_DNA"/>
</dbReference>
<proteinExistence type="predicted"/>
<organism evidence="1 2">
    <name type="scientific">Parasitella parasitica</name>
    <dbReference type="NCBI Taxonomy" id="35722"/>
    <lineage>
        <taxon>Eukaryota</taxon>
        <taxon>Fungi</taxon>
        <taxon>Fungi incertae sedis</taxon>
        <taxon>Mucoromycota</taxon>
        <taxon>Mucoromycotina</taxon>
        <taxon>Mucoromycetes</taxon>
        <taxon>Mucorales</taxon>
        <taxon>Mucorineae</taxon>
        <taxon>Mucoraceae</taxon>
        <taxon>Parasitella</taxon>
    </lineage>
</organism>
<evidence type="ECO:0000313" key="1">
    <source>
        <dbReference type="EMBL" id="CEP14136.1"/>
    </source>
</evidence>